<gene>
    <name evidence="1" type="ORF">QBC35DRAFT_470780</name>
</gene>
<sequence length="219" mass="24048">MVFGCSALLDFGSEEQAGILAGAWRFRCTLPRLAGGFYVVSFLRWCVVLWPDFCKKETEREGETERRKEKSICILLYIHPSLLCSWTDGAVMKRGMIDTTSPEIDDHTHIQGRLASMADIEFLVSTNQSEPFRSSSRLTHGSPSSYGRALVPRARGKEFIGPPGGQGMPGNGYHGYAGCASGGRARRPAFISCGMDLGRTGDRRAGIREQVQAKVLIRG</sequence>
<dbReference type="EMBL" id="MU864359">
    <property type="protein sequence ID" value="KAK4191393.1"/>
    <property type="molecule type" value="Genomic_DNA"/>
</dbReference>
<keyword evidence="2" id="KW-1185">Reference proteome</keyword>
<accession>A0AAN7ALB3</accession>
<comment type="caution">
    <text evidence="1">The sequence shown here is derived from an EMBL/GenBank/DDBJ whole genome shotgun (WGS) entry which is preliminary data.</text>
</comment>
<name>A0AAN7ALB3_9PEZI</name>
<dbReference type="AlphaFoldDB" id="A0AAN7ALB3"/>
<protein>
    <submittedName>
        <fullName evidence="1">Uncharacterized protein</fullName>
    </submittedName>
</protein>
<evidence type="ECO:0000313" key="2">
    <source>
        <dbReference type="Proteomes" id="UP001302126"/>
    </source>
</evidence>
<reference evidence="1" key="2">
    <citation type="submission" date="2023-05" db="EMBL/GenBank/DDBJ databases">
        <authorList>
            <consortium name="Lawrence Berkeley National Laboratory"/>
            <person name="Steindorff A."/>
            <person name="Hensen N."/>
            <person name="Bonometti L."/>
            <person name="Westerberg I."/>
            <person name="Brannstrom I.O."/>
            <person name="Guillou S."/>
            <person name="Cros-Aarteil S."/>
            <person name="Calhoun S."/>
            <person name="Haridas S."/>
            <person name="Kuo A."/>
            <person name="Mondo S."/>
            <person name="Pangilinan J."/>
            <person name="Riley R."/>
            <person name="Labutti K."/>
            <person name="Andreopoulos B."/>
            <person name="Lipzen A."/>
            <person name="Chen C."/>
            <person name="Yanf M."/>
            <person name="Daum C."/>
            <person name="Ng V."/>
            <person name="Clum A."/>
            <person name="Ohm R."/>
            <person name="Martin F."/>
            <person name="Silar P."/>
            <person name="Natvig D."/>
            <person name="Lalanne C."/>
            <person name="Gautier V."/>
            <person name="Ament-Velasquez S.L."/>
            <person name="Kruys A."/>
            <person name="Hutchinson M.I."/>
            <person name="Powell A.J."/>
            <person name="Barry K."/>
            <person name="Miller A.N."/>
            <person name="Grigoriev I.V."/>
            <person name="Debuchy R."/>
            <person name="Gladieux P."/>
            <person name="Thoren M.H."/>
            <person name="Johannesson H."/>
        </authorList>
    </citation>
    <scope>NUCLEOTIDE SEQUENCE</scope>
    <source>
        <strain evidence="1">PSN309</strain>
    </source>
</reference>
<dbReference type="Proteomes" id="UP001302126">
    <property type="component" value="Unassembled WGS sequence"/>
</dbReference>
<proteinExistence type="predicted"/>
<organism evidence="1 2">
    <name type="scientific">Podospora australis</name>
    <dbReference type="NCBI Taxonomy" id="1536484"/>
    <lineage>
        <taxon>Eukaryota</taxon>
        <taxon>Fungi</taxon>
        <taxon>Dikarya</taxon>
        <taxon>Ascomycota</taxon>
        <taxon>Pezizomycotina</taxon>
        <taxon>Sordariomycetes</taxon>
        <taxon>Sordariomycetidae</taxon>
        <taxon>Sordariales</taxon>
        <taxon>Podosporaceae</taxon>
        <taxon>Podospora</taxon>
    </lineage>
</organism>
<evidence type="ECO:0000313" key="1">
    <source>
        <dbReference type="EMBL" id="KAK4191393.1"/>
    </source>
</evidence>
<reference evidence="1" key="1">
    <citation type="journal article" date="2023" name="Mol. Phylogenet. Evol.">
        <title>Genome-scale phylogeny and comparative genomics of the fungal order Sordariales.</title>
        <authorList>
            <person name="Hensen N."/>
            <person name="Bonometti L."/>
            <person name="Westerberg I."/>
            <person name="Brannstrom I.O."/>
            <person name="Guillou S."/>
            <person name="Cros-Aarteil S."/>
            <person name="Calhoun S."/>
            <person name="Haridas S."/>
            <person name="Kuo A."/>
            <person name="Mondo S."/>
            <person name="Pangilinan J."/>
            <person name="Riley R."/>
            <person name="LaButti K."/>
            <person name="Andreopoulos B."/>
            <person name="Lipzen A."/>
            <person name="Chen C."/>
            <person name="Yan M."/>
            <person name="Daum C."/>
            <person name="Ng V."/>
            <person name="Clum A."/>
            <person name="Steindorff A."/>
            <person name="Ohm R.A."/>
            <person name="Martin F."/>
            <person name="Silar P."/>
            <person name="Natvig D.O."/>
            <person name="Lalanne C."/>
            <person name="Gautier V."/>
            <person name="Ament-Velasquez S.L."/>
            <person name="Kruys A."/>
            <person name="Hutchinson M.I."/>
            <person name="Powell A.J."/>
            <person name="Barry K."/>
            <person name="Miller A.N."/>
            <person name="Grigoriev I.V."/>
            <person name="Debuchy R."/>
            <person name="Gladieux P."/>
            <person name="Hiltunen Thoren M."/>
            <person name="Johannesson H."/>
        </authorList>
    </citation>
    <scope>NUCLEOTIDE SEQUENCE</scope>
    <source>
        <strain evidence="1">PSN309</strain>
    </source>
</reference>